<dbReference type="GO" id="GO:0003676">
    <property type="term" value="F:nucleic acid binding"/>
    <property type="evidence" value="ECO:0007669"/>
    <property type="project" value="InterPro"/>
</dbReference>
<comment type="caution">
    <text evidence="1">The sequence shown here is derived from an EMBL/GenBank/DDBJ whole genome shotgun (WGS) entry which is preliminary data.</text>
</comment>
<dbReference type="InterPro" id="IPR036397">
    <property type="entry name" value="RNaseH_sf"/>
</dbReference>
<dbReference type="InterPro" id="IPR052709">
    <property type="entry name" value="Transposase-MT_Hybrid"/>
</dbReference>
<dbReference type="EMBL" id="BGPR01216742">
    <property type="protein sequence ID" value="GBN53789.1"/>
    <property type="molecule type" value="Genomic_DNA"/>
</dbReference>
<dbReference type="PANTHER" id="PTHR46060">
    <property type="entry name" value="MARINER MOS1 TRANSPOSASE-LIKE PROTEIN"/>
    <property type="match status" value="1"/>
</dbReference>
<organism evidence="1 3">
    <name type="scientific">Araneus ventricosus</name>
    <name type="common">Orbweaver spider</name>
    <name type="synonym">Epeira ventricosa</name>
    <dbReference type="NCBI Taxonomy" id="182803"/>
    <lineage>
        <taxon>Eukaryota</taxon>
        <taxon>Metazoa</taxon>
        <taxon>Ecdysozoa</taxon>
        <taxon>Arthropoda</taxon>
        <taxon>Chelicerata</taxon>
        <taxon>Arachnida</taxon>
        <taxon>Araneae</taxon>
        <taxon>Araneomorphae</taxon>
        <taxon>Entelegynae</taxon>
        <taxon>Araneoidea</taxon>
        <taxon>Araneidae</taxon>
        <taxon>Araneus</taxon>
    </lineage>
</organism>
<name>A0A4Y2PRI9_ARAVE</name>
<dbReference type="Gene3D" id="3.30.420.10">
    <property type="entry name" value="Ribonuclease H-like superfamily/Ribonuclease H"/>
    <property type="match status" value="1"/>
</dbReference>
<protein>
    <recommendedName>
        <fullName evidence="4">Tc1-like transposase DDE domain-containing protein</fullName>
    </recommendedName>
</protein>
<feature type="non-terminal residue" evidence="1">
    <location>
        <position position="1"/>
    </location>
</feature>
<keyword evidence="3" id="KW-1185">Reference proteome</keyword>
<dbReference type="AlphaFoldDB" id="A0A4Y2PRI9"/>
<dbReference type="OrthoDB" id="6437521at2759"/>
<dbReference type="Proteomes" id="UP000499080">
    <property type="component" value="Unassembled WGS sequence"/>
</dbReference>
<gene>
    <name evidence="2" type="ORF">AVEN_198995_1</name>
    <name evidence="1" type="ORF">AVEN_232003_1</name>
</gene>
<proteinExistence type="predicted"/>
<evidence type="ECO:0008006" key="4">
    <source>
        <dbReference type="Google" id="ProtNLM"/>
    </source>
</evidence>
<dbReference type="PANTHER" id="PTHR46060:SF1">
    <property type="entry name" value="MARINER MOS1 TRANSPOSASE-LIKE PROTEIN"/>
    <property type="match status" value="1"/>
</dbReference>
<evidence type="ECO:0000313" key="2">
    <source>
        <dbReference type="EMBL" id="GBN53911.1"/>
    </source>
</evidence>
<evidence type="ECO:0000313" key="3">
    <source>
        <dbReference type="Proteomes" id="UP000499080"/>
    </source>
</evidence>
<accession>A0A4Y2PRI9</accession>
<dbReference type="EMBL" id="BGPR01216802">
    <property type="protein sequence ID" value="GBN53911.1"/>
    <property type="molecule type" value="Genomic_DNA"/>
</dbReference>
<sequence length="78" mass="9028">TINAERYCGTLTKLKSAIRHKRPGLLSREVLFLDDNARPNTARDAKERILPLRWERLDDPGYRPDLAPSDFNYFPASK</sequence>
<evidence type="ECO:0000313" key="1">
    <source>
        <dbReference type="EMBL" id="GBN53789.1"/>
    </source>
</evidence>
<reference evidence="1 3" key="1">
    <citation type="journal article" date="2019" name="Sci. Rep.">
        <title>Orb-weaving spider Araneus ventricosus genome elucidates the spidroin gene catalogue.</title>
        <authorList>
            <person name="Kono N."/>
            <person name="Nakamura H."/>
            <person name="Ohtoshi R."/>
            <person name="Moran D.A.P."/>
            <person name="Shinohara A."/>
            <person name="Yoshida Y."/>
            <person name="Fujiwara M."/>
            <person name="Mori M."/>
            <person name="Tomita M."/>
            <person name="Arakawa K."/>
        </authorList>
    </citation>
    <scope>NUCLEOTIDE SEQUENCE [LARGE SCALE GENOMIC DNA]</scope>
</reference>